<dbReference type="InterPro" id="IPR001650">
    <property type="entry name" value="Helicase_C-like"/>
</dbReference>
<dbReference type="RefSeq" id="WP_004071502.1">
    <property type="nucleotide sequence ID" value="NZ_CM001488.1"/>
</dbReference>
<evidence type="ECO:0000259" key="1">
    <source>
        <dbReference type="PROSITE" id="PS51192"/>
    </source>
</evidence>
<dbReference type="SMART" id="SM00487">
    <property type="entry name" value="DEXDc"/>
    <property type="match status" value="1"/>
</dbReference>
<dbReference type="GO" id="GO:0005524">
    <property type="term" value="F:ATP binding"/>
    <property type="evidence" value="ECO:0007669"/>
    <property type="project" value="InterPro"/>
</dbReference>
<dbReference type="PANTHER" id="PTHR47396:SF1">
    <property type="entry name" value="ATP-DEPENDENT HELICASE IRC3-RELATED"/>
    <property type="match status" value="1"/>
</dbReference>
<keyword evidence="2" id="KW-0067">ATP-binding</keyword>
<dbReference type="GO" id="GO:0005829">
    <property type="term" value="C:cytosol"/>
    <property type="evidence" value="ECO:0007669"/>
    <property type="project" value="TreeGrafter"/>
</dbReference>
<reference evidence="2 3" key="1">
    <citation type="submission" date="2011-09" db="EMBL/GenBank/DDBJ databases">
        <authorList>
            <consortium name="US DOE Joint Genome Institute (JGI-PGF)"/>
            <person name="Lucas S."/>
            <person name="Han J."/>
            <person name="Lapidus A."/>
            <person name="Cheng J.-F."/>
            <person name="Goodwin L."/>
            <person name="Pitluck S."/>
            <person name="Peters L."/>
            <person name="Land M.L."/>
            <person name="Hauser L."/>
            <person name="Orellana R."/>
            <person name="Lovley D."/>
            <person name="Woyke T.J."/>
        </authorList>
    </citation>
    <scope>NUCLEOTIDE SEQUENCE [LARGE SCALE GENOMIC DNA]</scope>
    <source>
        <strain evidence="2 3">2ac9</strain>
    </source>
</reference>
<dbReference type="Gene3D" id="3.40.50.300">
    <property type="entry name" value="P-loop containing nucleotide triphosphate hydrolases"/>
    <property type="match status" value="2"/>
</dbReference>
<dbReference type="Pfam" id="PF13588">
    <property type="entry name" value="HSDR_N_2"/>
    <property type="match status" value="1"/>
</dbReference>
<keyword evidence="2" id="KW-0378">Hydrolase</keyword>
<protein>
    <submittedName>
        <fullName evidence="2">Helicase, type I site-specific restriction-modification system restriction subunit</fullName>
    </submittedName>
</protein>
<name>I5AZU7_9BACT</name>
<dbReference type="GO" id="GO:0004386">
    <property type="term" value="F:helicase activity"/>
    <property type="evidence" value="ECO:0007669"/>
    <property type="project" value="UniProtKB-KW"/>
</dbReference>
<dbReference type="STRING" id="879212.DespoDRAFT_00772"/>
<feature type="domain" description="Helicase ATP-binding" evidence="1">
    <location>
        <begin position="191"/>
        <end position="331"/>
    </location>
</feature>
<dbReference type="GO" id="GO:0006304">
    <property type="term" value="P:DNA modification"/>
    <property type="evidence" value="ECO:0007669"/>
    <property type="project" value="InterPro"/>
</dbReference>
<dbReference type="GO" id="GO:0003677">
    <property type="term" value="F:DNA binding"/>
    <property type="evidence" value="ECO:0007669"/>
    <property type="project" value="InterPro"/>
</dbReference>
<dbReference type="Pfam" id="PF00271">
    <property type="entry name" value="Helicase_C"/>
    <property type="match status" value="1"/>
</dbReference>
<keyword evidence="2" id="KW-0547">Nucleotide-binding</keyword>
<keyword evidence="3" id="KW-1185">Reference proteome</keyword>
<dbReference type="InterPro" id="IPR050742">
    <property type="entry name" value="Helicase_Restrict-Modif_Enz"/>
</dbReference>
<dbReference type="Pfam" id="PF04851">
    <property type="entry name" value="ResIII"/>
    <property type="match status" value="1"/>
</dbReference>
<dbReference type="eggNOG" id="COG4096">
    <property type="taxonomic scope" value="Bacteria"/>
</dbReference>
<sequence length="763" mass="87041">MSAQTTEADARILIDDLLKEALWDPADKSQVLTEVYIQSADQDLSAEFKVEESQSGYGEKEIPGKIKKSVSGRADYVLQDSQGRPLAVIEAKKNAINPYVAKQQALPYAQELGAPFIFLTNGELIYFWDYRNDDARIVASFYSRRDMERIVESRKNRKPMATIEIPEYYIRQGETRALRPYQKEAMRALDHAVELGKKRFLIELPTGTGKTDLTTLYIKRLIEAGWAERVLFLVDREQLAKQAIEAIQDLLGSQYGSYWLKPGMARQEKQITVCLLQTMINRCQEYTSGYFDVVVMDESHRSIYGAWQASLTRFDALHIGLTATPANYIDRNTYEFYHCKAGQPDFSYSIQEAFDAGFLSRYKFATGITEVIAEGVDVDEEHYEPAKFEREWTNEKTNRIMMEEFDRLAWESYKELAPGQKTGPGKAVVFAITKHHATRLTQYLNELHPEHKGNYAVVITSDVSDPDALIRQFKKETYPMVAVSVGMLDTGFDCREILHLVMCRRVMSPILYQQMRGRGTRLAPHIQKKKFVIYDFFNNHKRWNDTDTDVFTGGSKGITAPGGSGGKPEPKELIELGVDDEWLEAVSYIEVGPEGERIDKKEYQTHWEKMVREMSEEDPVIEKVKTGTPLSEQEEENLARRLNSPRHYFNEENLRKAYKNPVGSLVDFIKAALGLLKIKSRDEKLEELFRAWLVSKSLAPDQAQYLSLLKNRGIATGKVQLDDLFKPPLSILNAAGIGIELFGEKGLQEIVEDLNNHVFSITA</sequence>
<reference evidence="2 3" key="2">
    <citation type="submission" date="2012-02" db="EMBL/GenBank/DDBJ databases">
        <title>Improved High-Quality Draft sequence of Desulfobacter postgatei 2ac9.</title>
        <authorList>
            <consortium name="US DOE Joint Genome Institute"/>
            <person name="Lucas S."/>
            <person name="Han J."/>
            <person name="Lapidus A."/>
            <person name="Cheng J.-F."/>
            <person name="Goodwin L."/>
            <person name="Pitluck S."/>
            <person name="Peters L."/>
            <person name="Ovchinnikova G."/>
            <person name="Held B."/>
            <person name="Detter J.C."/>
            <person name="Han C."/>
            <person name="Tapia R."/>
            <person name="Land M."/>
            <person name="Hauser L."/>
            <person name="Kyrpides N."/>
            <person name="Ivanova N."/>
            <person name="Pagani I."/>
            <person name="Orellana R."/>
            <person name="Lovley D."/>
            <person name="Woyke T."/>
        </authorList>
    </citation>
    <scope>NUCLEOTIDE SEQUENCE [LARGE SCALE GENOMIC DNA]</scope>
    <source>
        <strain evidence="2 3">2ac9</strain>
    </source>
</reference>
<gene>
    <name evidence="2" type="ORF">DespoDRAFT_00772</name>
</gene>
<dbReference type="PANTHER" id="PTHR47396">
    <property type="entry name" value="TYPE I RESTRICTION ENZYME ECOKI R PROTEIN"/>
    <property type="match status" value="1"/>
</dbReference>
<dbReference type="EMBL" id="CM001488">
    <property type="protein sequence ID" value="EIM62760.1"/>
    <property type="molecule type" value="Genomic_DNA"/>
</dbReference>
<dbReference type="InterPro" id="IPR027417">
    <property type="entry name" value="P-loop_NTPase"/>
</dbReference>
<dbReference type="PROSITE" id="PS51192">
    <property type="entry name" value="HELICASE_ATP_BIND_1"/>
    <property type="match status" value="1"/>
</dbReference>
<dbReference type="GO" id="GO:0016787">
    <property type="term" value="F:hydrolase activity"/>
    <property type="evidence" value="ECO:0007669"/>
    <property type="project" value="InterPro"/>
</dbReference>
<dbReference type="InterPro" id="IPR029464">
    <property type="entry name" value="HSDR_N"/>
</dbReference>
<proteinExistence type="predicted"/>
<evidence type="ECO:0000313" key="2">
    <source>
        <dbReference type="EMBL" id="EIM62760.1"/>
    </source>
</evidence>
<evidence type="ECO:0000313" key="3">
    <source>
        <dbReference type="Proteomes" id="UP000005778"/>
    </source>
</evidence>
<dbReference type="HOGENOM" id="CLU_020974_0_0_7"/>
<dbReference type="Pfam" id="PF08463">
    <property type="entry name" value="EcoEI_R_C"/>
    <property type="match status" value="1"/>
</dbReference>
<dbReference type="AlphaFoldDB" id="I5AZU7"/>
<dbReference type="Gene3D" id="3.90.1570.30">
    <property type="match status" value="1"/>
</dbReference>
<dbReference type="CDD" id="cd18032">
    <property type="entry name" value="DEXHc_RE_I_III_res"/>
    <property type="match status" value="1"/>
</dbReference>
<dbReference type="Proteomes" id="UP000005778">
    <property type="component" value="Chromosome"/>
</dbReference>
<dbReference type="OrthoDB" id="9804086at2"/>
<keyword evidence="2" id="KW-0347">Helicase</keyword>
<dbReference type="InterPro" id="IPR006935">
    <property type="entry name" value="Helicase/UvrB_N"/>
</dbReference>
<dbReference type="InterPro" id="IPR014001">
    <property type="entry name" value="Helicase_ATP-bd"/>
</dbReference>
<dbReference type="SUPFAM" id="SSF52540">
    <property type="entry name" value="P-loop containing nucleoside triphosphate hydrolases"/>
    <property type="match status" value="1"/>
</dbReference>
<accession>I5AZU7</accession>
<dbReference type="InterPro" id="IPR013670">
    <property type="entry name" value="EcoEI_R_C_dom"/>
</dbReference>
<organism evidence="2 3">
    <name type="scientific">Desulfobacter postgatei 2ac9</name>
    <dbReference type="NCBI Taxonomy" id="879212"/>
    <lineage>
        <taxon>Bacteria</taxon>
        <taxon>Pseudomonadati</taxon>
        <taxon>Thermodesulfobacteriota</taxon>
        <taxon>Desulfobacteria</taxon>
        <taxon>Desulfobacterales</taxon>
        <taxon>Desulfobacteraceae</taxon>
        <taxon>Desulfobacter</taxon>
    </lineage>
</organism>